<evidence type="ECO:0000313" key="2">
    <source>
        <dbReference type="WBParaSite" id="PTRK_0000334000.1"/>
    </source>
</evidence>
<proteinExistence type="predicted"/>
<accession>A0A0N4Z826</accession>
<dbReference type="WBParaSite" id="PTRK_0000334000.1">
    <property type="protein sequence ID" value="PTRK_0000334000.1"/>
    <property type="gene ID" value="PTRK_0000334000"/>
</dbReference>
<dbReference type="AlphaFoldDB" id="A0A0N4Z826"/>
<sequence length="521" mass="61372">MDHKLKKLQENVDSTNSIMEIQEMIRSEETLDSSKIQVHKVFSNSRNFISLSLTNYENIRNAEIMCSYENMRPVPIHSMKKSIILEEEINIEHVTFVGVQINDDTKAFSEQNKTILAKRYAGFISFLINSYPNAKKLKLQLNEKIRINNNFLIYLMERIKSDKIEVIETLNLHDIIRYGELYNFEHSLMFKEIPCLKKVIVQVHENECYEYILKKKTSIIKKFLYLLNTFSIVNLHLIINDNDKTRSVVDEILNYGETIAMTTSITLNTNWCSGIITNKYKFNNNSVRLVNYLKVCDFEIEEGNDIEKLKIILSECRSLKYLNVNINNENLYKMWGMDYKNAFMELYLDKFRSPIEELNNLCFQTKKSDGDNDLDNFTIEFLESFIKIFPQSVNILYLKNIKSLSLKFFENITNTFYGLETILFSNITNIPQIACFKIYGLKNVIIYDNITLLIPRYVDIVLFCVKDTDVSNEYYFGKMRSTFNVSIRKKDTNNLSFVAFLRSIYNWIDMIELVDEYIINL</sequence>
<protein>
    <submittedName>
        <fullName evidence="2">KH domain-containing protein</fullName>
    </submittedName>
</protein>
<name>A0A0N4Z826_PARTI</name>
<keyword evidence="1" id="KW-1185">Reference proteome</keyword>
<evidence type="ECO:0000313" key="1">
    <source>
        <dbReference type="Proteomes" id="UP000038045"/>
    </source>
</evidence>
<dbReference type="Proteomes" id="UP000038045">
    <property type="component" value="Unplaced"/>
</dbReference>
<reference evidence="2" key="1">
    <citation type="submission" date="2017-02" db="UniProtKB">
        <authorList>
            <consortium name="WormBaseParasite"/>
        </authorList>
    </citation>
    <scope>IDENTIFICATION</scope>
</reference>
<organism evidence="1 2">
    <name type="scientific">Parastrongyloides trichosuri</name>
    <name type="common">Possum-specific nematode worm</name>
    <dbReference type="NCBI Taxonomy" id="131310"/>
    <lineage>
        <taxon>Eukaryota</taxon>
        <taxon>Metazoa</taxon>
        <taxon>Ecdysozoa</taxon>
        <taxon>Nematoda</taxon>
        <taxon>Chromadorea</taxon>
        <taxon>Rhabditida</taxon>
        <taxon>Tylenchina</taxon>
        <taxon>Panagrolaimomorpha</taxon>
        <taxon>Strongyloidoidea</taxon>
        <taxon>Strongyloididae</taxon>
        <taxon>Parastrongyloides</taxon>
    </lineage>
</organism>